<organism evidence="2 3">
    <name type="scientific">Marmota monax</name>
    <name type="common">Woodchuck</name>
    <dbReference type="NCBI Taxonomy" id="9995"/>
    <lineage>
        <taxon>Eukaryota</taxon>
        <taxon>Metazoa</taxon>
        <taxon>Chordata</taxon>
        <taxon>Craniata</taxon>
        <taxon>Vertebrata</taxon>
        <taxon>Euteleostomi</taxon>
        <taxon>Mammalia</taxon>
        <taxon>Eutheria</taxon>
        <taxon>Euarchontoglires</taxon>
        <taxon>Glires</taxon>
        <taxon>Rodentia</taxon>
        <taxon>Sciuromorpha</taxon>
        <taxon>Sciuridae</taxon>
        <taxon>Xerinae</taxon>
        <taxon>Marmotini</taxon>
        <taxon>Marmota</taxon>
    </lineage>
</organism>
<feature type="non-terminal residue" evidence="2">
    <location>
        <position position="1"/>
    </location>
</feature>
<dbReference type="EMBL" id="CABDUW010002232">
    <property type="protein sequence ID" value="VTJ85981.1"/>
    <property type="molecule type" value="Genomic_DNA"/>
</dbReference>
<feature type="compositionally biased region" description="Low complexity" evidence="1">
    <location>
        <begin position="1"/>
        <end position="28"/>
    </location>
</feature>
<protein>
    <submittedName>
        <fullName evidence="2">Uncharacterized protein</fullName>
    </submittedName>
</protein>
<feature type="compositionally biased region" description="Polar residues" evidence="1">
    <location>
        <begin position="47"/>
        <end position="58"/>
    </location>
</feature>
<proteinExistence type="predicted"/>
<reference evidence="2" key="1">
    <citation type="submission" date="2019-04" db="EMBL/GenBank/DDBJ databases">
        <authorList>
            <person name="Alioto T."/>
            <person name="Alioto T."/>
        </authorList>
    </citation>
    <scope>NUCLEOTIDE SEQUENCE [LARGE SCALE GENOMIC DNA]</scope>
</reference>
<keyword evidence="3" id="KW-1185">Reference proteome</keyword>
<name>A0A5E4CY75_MARMO</name>
<feature type="region of interest" description="Disordered" evidence="1">
    <location>
        <begin position="1"/>
        <end position="58"/>
    </location>
</feature>
<evidence type="ECO:0000313" key="2">
    <source>
        <dbReference type="EMBL" id="VTJ85981.1"/>
    </source>
</evidence>
<feature type="non-terminal residue" evidence="2">
    <location>
        <position position="58"/>
    </location>
</feature>
<evidence type="ECO:0000256" key="1">
    <source>
        <dbReference type="SAM" id="MobiDB-lite"/>
    </source>
</evidence>
<accession>A0A5E4CY75</accession>
<comment type="caution">
    <text evidence="2">The sequence shown here is derived from an EMBL/GenBank/DDBJ whole genome shotgun (WGS) entry which is preliminary data.</text>
</comment>
<sequence>AFPARRASPPASELASSGPRLHLPLPARASERARRRGARPLPAAEPTSVSAMAEQTYS</sequence>
<dbReference type="AlphaFoldDB" id="A0A5E4CY75"/>
<gene>
    <name evidence="2" type="ORF">MONAX_5E000336</name>
</gene>
<evidence type="ECO:0000313" key="3">
    <source>
        <dbReference type="Proteomes" id="UP000335636"/>
    </source>
</evidence>
<dbReference type="Proteomes" id="UP000335636">
    <property type="component" value="Unassembled WGS sequence"/>
</dbReference>